<sequence>MRRVLLLFAALAAFAAAGAQPAGRAEHGPDRETFVYAVRDGDSLRLDRYPALSSAAGPRPCMIFLFGGGFLTGTRDNRRFLPYFRHFTARGCDVVSIDYRLGMKRALDAGPIDGERFPGVLASTLAMATEDLRDATAFVCRRAAEWGVDPQRILTSGSSAGAMTVLMAEYALCNGDFVFVRHLPEGFRYAGVIAYAGAVYDPSGELRWTTPPAPLLLFHGDADRNVPYDTVPVPGGGVLFGSAAVARDLAQRGVPYWFVSEAGADHSMAWRPMREHFAEIDAFLDRFVFGGERRRFETRIVPPDAPERPAAFAIDDYLDANYGHYVPGKKRQPSETFRKGYRQ</sequence>
<keyword evidence="1" id="KW-0378">Hydrolase</keyword>
<keyword evidence="2" id="KW-0732">Signal</keyword>
<dbReference type="InterPro" id="IPR029058">
    <property type="entry name" value="AB_hydrolase_fold"/>
</dbReference>
<proteinExistence type="predicted"/>
<evidence type="ECO:0000313" key="4">
    <source>
        <dbReference type="EMBL" id="BBL07550.1"/>
    </source>
</evidence>
<evidence type="ECO:0000256" key="2">
    <source>
        <dbReference type="SAM" id="SignalP"/>
    </source>
</evidence>
<dbReference type="AlphaFoldDB" id="A0A4Y1X310"/>
<dbReference type="GO" id="GO:0016787">
    <property type="term" value="F:hydrolase activity"/>
    <property type="evidence" value="ECO:0007669"/>
    <property type="project" value="UniProtKB-KW"/>
</dbReference>
<evidence type="ECO:0000259" key="3">
    <source>
        <dbReference type="Pfam" id="PF00135"/>
    </source>
</evidence>
<dbReference type="PANTHER" id="PTHR48081">
    <property type="entry name" value="AB HYDROLASE SUPERFAMILY PROTEIN C4A8.06C"/>
    <property type="match status" value="1"/>
</dbReference>
<gene>
    <name evidence="4" type="ORF">A5CPEGH6_21880</name>
</gene>
<organism evidence="4 5">
    <name type="scientific">Alistipes dispar</name>
    <dbReference type="NCBI Taxonomy" id="2585119"/>
    <lineage>
        <taxon>Bacteria</taxon>
        <taxon>Pseudomonadati</taxon>
        <taxon>Bacteroidota</taxon>
        <taxon>Bacteroidia</taxon>
        <taxon>Bacteroidales</taxon>
        <taxon>Rikenellaceae</taxon>
        <taxon>Alistipes</taxon>
    </lineage>
</organism>
<dbReference type="GeneID" id="98674175"/>
<dbReference type="InterPro" id="IPR002018">
    <property type="entry name" value="CarbesteraseB"/>
</dbReference>
<feature type="domain" description="Carboxylesterase type B" evidence="3">
    <location>
        <begin position="39"/>
        <end position="166"/>
    </location>
</feature>
<feature type="chain" id="PRO_5021381022" description="Carboxylesterase type B domain-containing protein" evidence="2">
    <location>
        <begin position="20"/>
        <end position="343"/>
    </location>
</feature>
<evidence type="ECO:0000313" key="5">
    <source>
        <dbReference type="Proteomes" id="UP000319374"/>
    </source>
</evidence>
<keyword evidence="5" id="KW-1185">Reference proteome</keyword>
<evidence type="ECO:0000256" key="1">
    <source>
        <dbReference type="ARBA" id="ARBA00022801"/>
    </source>
</evidence>
<reference evidence="5" key="1">
    <citation type="submission" date="2019-06" db="EMBL/GenBank/DDBJ databases">
        <title>Alistipes onderdonkii subsp. vulgaris subsp. nov., Alistipes dispar sp. nov. and Alistipes communis sp. nov., isolated from human faeces, and creation of Alistipes onderdonkii subsp. onderdonkii subsp. nov.</title>
        <authorList>
            <person name="Sakamoto M."/>
            <person name="Ikeyama N."/>
            <person name="Ogata Y."/>
            <person name="Suda W."/>
            <person name="Iino T."/>
            <person name="Hattori M."/>
            <person name="Ohkuma M."/>
        </authorList>
    </citation>
    <scope>NUCLEOTIDE SEQUENCE [LARGE SCALE GENOMIC DNA]</scope>
    <source>
        <strain evidence="5">5CPEGH6</strain>
    </source>
</reference>
<dbReference type="SUPFAM" id="SSF53474">
    <property type="entry name" value="alpha/beta-Hydrolases"/>
    <property type="match status" value="1"/>
</dbReference>
<feature type="signal peptide" evidence="2">
    <location>
        <begin position="1"/>
        <end position="19"/>
    </location>
</feature>
<name>A0A4Y1X310_9BACT</name>
<dbReference type="EMBL" id="AP019736">
    <property type="protein sequence ID" value="BBL07550.1"/>
    <property type="molecule type" value="Genomic_DNA"/>
</dbReference>
<dbReference type="Pfam" id="PF00135">
    <property type="entry name" value="COesterase"/>
    <property type="match status" value="1"/>
</dbReference>
<dbReference type="RefSeq" id="WP_141429708.1">
    <property type="nucleotide sequence ID" value="NZ_AP019736.1"/>
</dbReference>
<dbReference type="OrthoDB" id="9803990at2"/>
<dbReference type="InterPro" id="IPR050300">
    <property type="entry name" value="GDXG_lipolytic_enzyme"/>
</dbReference>
<dbReference type="KEGG" id="ada:A5CPEGH6_21880"/>
<dbReference type="Gene3D" id="3.40.50.1820">
    <property type="entry name" value="alpha/beta hydrolase"/>
    <property type="match status" value="1"/>
</dbReference>
<accession>A0A4Y1X310</accession>
<dbReference type="Proteomes" id="UP000319374">
    <property type="component" value="Chromosome"/>
</dbReference>
<protein>
    <recommendedName>
        <fullName evidence="3">Carboxylesterase type B domain-containing protein</fullName>
    </recommendedName>
</protein>